<evidence type="ECO:0000313" key="5">
    <source>
        <dbReference type="Proteomes" id="UP000567099"/>
    </source>
</evidence>
<protein>
    <submittedName>
        <fullName evidence="1">Uncharacterized protein</fullName>
    </submittedName>
</protein>
<dbReference type="AlphaFoldDB" id="A0A2L1CA96"/>
<reference evidence="1" key="2">
    <citation type="submission" date="2018-02" db="EMBL/GenBank/DDBJ databases">
        <title>Complete genome sequence of the Methanococcus maripaludis type strain JJ (DSM 2067), a model for selenoprotein synthesis in Archaea.</title>
        <authorList>
            <person name="Poehlein A."/>
            <person name="Heym D."/>
            <person name="Quitzke V."/>
            <person name="Fersch J."/>
            <person name="Daniel R."/>
            <person name="Rother M."/>
        </authorList>
    </citation>
    <scope>NUCLEOTIDE SEQUENCE [LARGE SCALE GENOMIC DNA]</scope>
    <source>
        <strain evidence="1">DSM 2067</strain>
    </source>
</reference>
<evidence type="ECO:0000313" key="1">
    <source>
        <dbReference type="EMBL" id="AVB76140.1"/>
    </source>
</evidence>
<name>A0A2L1CA96_METMI</name>
<sequence length="96" mass="11222">MAEPEYNEEINMEVTEEKMREYMDNEVDEGDYIEVYFGRCHVEGTIDAKDGTHYRVDTDNKTFGLMEFDIENISRDVLEVAHIPENSNKKIILSVL</sequence>
<dbReference type="Proteomes" id="UP000590564">
    <property type="component" value="Unassembled WGS sequence"/>
</dbReference>
<dbReference type="Proteomes" id="UP000567099">
    <property type="component" value="Unassembled WGS sequence"/>
</dbReference>
<dbReference type="GeneID" id="36101819"/>
<dbReference type="RefSeq" id="WP_104837724.1">
    <property type="nucleotide sequence ID" value="NZ_CP026606.1"/>
</dbReference>
<evidence type="ECO:0000313" key="2">
    <source>
        <dbReference type="EMBL" id="MBA2864562.1"/>
    </source>
</evidence>
<dbReference type="InterPro" id="IPR019208">
    <property type="entry name" value="DUF2097"/>
</dbReference>
<organism evidence="1 4">
    <name type="scientific">Methanococcus maripaludis</name>
    <name type="common">Methanococcus deltae</name>
    <dbReference type="NCBI Taxonomy" id="39152"/>
    <lineage>
        <taxon>Archaea</taxon>
        <taxon>Methanobacteriati</taxon>
        <taxon>Methanobacteriota</taxon>
        <taxon>Methanomada group</taxon>
        <taxon>Methanococci</taxon>
        <taxon>Methanococcales</taxon>
        <taxon>Methanococcaceae</taxon>
        <taxon>Methanococcus</taxon>
    </lineage>
</organism>
<dbReference type="Pfam" id="PF09870">
    <property type="entry name" value="DUF2097"/>
    <property type="match status" value="1"/>
</dbReference>
<reference evidence="4" key="1">
    <citation type="journal article" date="2018" name="Genome Announc.">
        <title>Complete Genome Sequence of the Methanococcus maripaludis Type Strain JJ (DSM 2067), a Model for Selenoprotein Synthesis in Archaea.</title>
        <authorList>
            <person name="Poehlein A."/>
            <person name="Heym D."/>
            <person name="Quitzke V."/>
            <person name="Fersch J."/>
            <person name="Daniel R."/>
            <person name="Rother M."/>
        </authorList>
    </citation>
    <scope>NUCLEOTIDE SEQUENCE [LARGE SCALE GENOMIC DNA]</scope>
    <source>
        <strain evidence="4">DSM 2067</strain>
    </source>
</reference>
<evidence type="ECO:0000313" key="6">
    <source>
        <dbReference type="Proteomes" id="UP000590564"/>
    </source>
</evidence>
<proteinExistence type="predicted"/>
<evidence type="ECO:0000313" key="4">
    <source>
        <dbReference type="Proteomes" id="UP000239462"/>
    </source>
</evidence>
<dbReference type="EMBL" id="JACDUO010000002">
    <property type="protein sequence ID" value="MBA2864562.1"/>
    <property type="molecule type" value="Genomic_DNA"/>
</dbReference>
<evidence type="ECO:0000313" key="3">
    <source>
        <dbReference type="EMBL" id="MBB6497412.1"/>
    </source>
</evidence>
<dbReference type="Proteomes" id="UP000239462">
    <property type="component" value="Chromosome"/>
</dbReference>
<accession>A0A2L1CA96</accession>
<gene>
    <name evidence="2" type="ORF">HNP94_001584</name>
    <name evidence="3" type="ORF">HNP96_001455</name>
    <name evidence="1" type="ORF">MMJJ_07290</name>
</gene>
<reference evidence="2 5" key="3">
    <citation type="submission" date="2020-07" db="EMBL/GenBank/DDBJ databases">
        <title>Genomic Encyclopedia of Type Strains, Phase IV (KMG-V): Genome sequencing to study the core and pangenomes of soil and plant-associated prokaryotes.</title>
        <authorList>
            <person name="Whitman W."/>
        </authorList>
    </citation>
    <scope>NUCLEOTIDE SEQUENCE [LARGE SCALE GENOMIC DNA]</scope>
    <source>
        <strain evidence="2 5">C13</strain>
        <strain evidence="3 6">D1</strain>
    </source>
</reference>
<dbReference type="EMBL" id="JACHED010000003">
    <property type="protein sequence ID" value="MBB6497412.1"/>
    <property type="molecule type" value="Genomic_DNA"/>
</dbReference>
<dbReference type="KEGG" id="mmad:MMJJ_07290"/>
<dbReference type="EMBL" id="CP026606">
    <property type="protein sequence ID" value="AVB76140.1"/>
    <property type="molecule type" value="Genomic_DNA"/>
</dbReference>